<feature type="compositionally biased region" description="Basic and acidic residues" evidence="2">
    <location>
        <begin position="365"/>
        <end position="374"/>
    </location>
</feature>
<feature type="region of interest" description="Disordered" evidence="2">
    <location>
        <begin position="365"/>
        <end position="388"/>
    </location>
</feature>
<feature type="compositionally biased region" description="Basic and acidic residues" evidence="2">
    <location>
        <begin position="213"/>
        <end position="225"/>
    </location>
</feature>
<dbReference type="PANTHER" id="PTHR14296:SF16">
    <property type="entry name" value="REMODELING AND SPACING FACTOR 1"/>
    <property type="match status" value="1"/>
</dbReference>
<dbReference type="OrthoDB" id="10055895at2759"/>
<feature type="compositionally biased region" description="Basic and acidic residues" evidence="2">
    <location>
        <begin position="430"/>
        <end position="452"/>
    </location>
</feature>
<gene>
    <name evidence="3" type="ORF">MCOR_10236</name>
</gene>
<feature type="compositionally biased region" description="Basic and acidic residues" evidence="2">
    <location>
        <begin position="236"/>
        <end position="279"/>
    </location>
</feature>
<dbReference type="Proteomes" id="UP000507470">
    <property type="component" value="Unassembled WGS sequence"/>
</dbReference>
<keyword evidence="4" id="KW-1185">Reference proteome</keyword>
<dbReference type="InterPro" id="IPR028938">
    <property type="entry name" value="Rsf1-like"/>
</dbReference>
<evidence type="ECO:0000313" key="3">
    <source>
        <dbReference type="EMBL" id="CAC5371973.1"/>
    </source>
</evidence>
<reference evidence="3 4" key="1">
    <citation type="submission" date="2020-06" db="EMBL/GenBank/DDBJ databases">
        <authorList>
            <person name="Li R."/>
            <person name="Bekaert M."/>
        </authorList>
    </citation>
    <scope>NUCLEOTIDE SEQUENCE [LARGE SCALE GENOMIC DNA]</scope>
    <source>
        <strain evidence="4">wild</strain>
    </source>
</reference>
<evidence type="ECO:0000256" key="1">
    <source>
        <dbReference type="SAM" id="Coils"/>
    </source>
</evidence>
<evidence type="ECO:0000313" key="4">
    <source>
        <dbReference type="Proteomes" id="UP000507470"/>
    </source>
</evidence>
<protein>
    <submittedName>
        <fullName evidence="3">RSF1</fullName>
    </submittedName>
</protein>
<sequence>MASESLCHNDPNFAVICNFWDRYGEMIGLKEISYSDLERWLEDTKQVPVPLIDLHVRLLRRIGKTSVTTNRWERYIIKFCHTYSNVDAWEVEKFGYKHCKLTTKLKLLKTLLEKQFDQNSTFKEKVNKLAPEDMRFQPIGRDKDGLAYWYMLDNECNLRVYREDLDDNDDETWEIVCKTRNDLAELVARLEKEINGTTKEVTDIHSSTSNSVKSEEAEDEKKLATSDDSQDSLPNVKKDPEKKTDLEKLDEVDGVANKKEENDEKKDVKTETEESNEKKDLEKEIVKCDEKKDIKIEIVKCDEKKDIRIEIEKCDEKKDIKEEIEKCDEKKNTIKEKKDCEEKKDCKVDTKDNEEKKDVKVEISNYGEEKKEDNTDTGDTVIVKTEPVDNGSDEKLVVKNKDTTAERPSIDVVNVITAKDDNIENANISLEEKKKEIKCVDENQKESKEKSHSPNIPTAENSVIDRGAEKDLKKQTDSVKDSKSNNKRELIFDKDNDSDESKVLNSSDVICKKSESENDNLENCDIKSNKSSQISKTDTQNSASDNKCTTSKFHGAICDNDDKM</sequence>
<feature type="coiled-coil region" evidence="1">
    <location>
        <begin position="317"/>
        <end position="344"/>
    </location>
</feature>
<dbReference type="GO" id="GO:0042393">
    <property type="term" value="F:histone binding"/>
    <property type="evidence" value="ECO:0007669"/>
    <property type="project" value="TreeGrafter"/>
</dbReference>
<dbReference type="PANTHER" id="PTHR14296">
    <property type="entry name" value="REMODELING AND SPACING FACTOR 1"/>
    <property type="match status" value="1"/>
</dbReference>
<proteinExistence type="predicted"/>
<feature type="compositionally biased region" description="Polar residues" evidence="2">
    <location>
        <begin position="200"/>
        <end position="212"/>
    </location>
</feature>
<dbReference type="GO" id="GO:0045892">
    <property type="term" value="P:negative regulation of DNA-templated transcription"/>
    <property type="evidence" value="ECO:0007669"/>
    <property type="project" value="TreeGrafter"/>
</dbReference>
<dbReference type="AlphaFoldDB" id="A0A6J8AR86"/>
<feature type="compositionally biased region" description="Basic and acidic residues" evidence="2">
    <location>
        <begin position="466"/>
        <end position="502"/>
    </location>
</feature>
<name>A0A6J8AR86_MYTCO</name>
<feature type="region of interest" description="Disordered" evidence="2">
    <location>
        <begin position="517"/>
        <end position="554"/>
    </location>
</feature>
<keyword evidence="1" id="KW-0175">Coiled coil</keyword>
<organism evidence="3 4">
    <name type="scientific">Mytilus coruscus</name>
    <name type="common">Sea mussel</name>
    <dbReference type="NCBI Taxonomy" id="42192"/>
    <lineage>
        <taxon>Eukaryota</taxon>
        <taxon>Metazoa</taxon>
        <taxon>Spiralia</taxon>
        <taxon>Lophotrochozoa</taxon>
        <taxon>Mollusca</taxon>
        <taxon>Bivalvia</taxon>
        <taxon>Autobranchia</taxon>
        <taxon>Pteriomorphia</taxon>
        <taxon>Mytilida</taxon>
        <taxon>Mytiloidea</taxon>
        <taxon>Mytilidae</taxon>
        <taxon>Mytilinae</taxon>
        <taxon>Mytilus</taxon>
    </lineage>
</organism>
<dbReference type="GO" id="GO:0031213">
    <property type="term" value="C:RSF complex"/>
    <property type="evidence" value="ECO:0007669"/>
    <property type="project" value="InterPro"/>
</dbReference>
<dbReference type="EMBL" id="CACVKT020001833">
    <property type="protein sequence ID" value="CAC5371973.1"/>
    <property type="molecule type" value="Genomic_DNA"/>
</dbReference>
<accession>A0A6J8AR86</accession>
<evidence type="ECO:0000256" key="2">
    <source>
        <dbReference type="SAM" id="MobiDB-lite"/>
    </source>
</evidence>
<feature type="region of interest" description="Disordered" evidence="2">
    <location>
        <begin position="200"/>
        <end position="279"/>
    </location>
</feature>
<feature type="compositionally biased region" description="Polar residues" evidence="2">
    <location>
        <begin position="529"/>
        <end position="552"/>
    </location>
</feature>
<feature type="region of interest" description="Disordered" evidence="2">
    <location>
        <begin position="430"/>
        <end position="505"/>
    </location>
</feature>